<dbReference type="Proteomes" id="UP000007110">
    <property type="component" value="Unassembled WGS sequence"/>
</dbReference>
<accession>A0A7M7PMX3</accession>
<dbReference type="CDD" id="cd06454">
    <property type="entry name" value="KBL_like"/>
    <property type="match status" value="1"/>
</dbReference>
<dbReference type="Gene3D" id="3.40.640.10">
    <property type="entry name" value="Type I PLP-dependent aspartate aminotransferase-like (Major domain)"/>
    <property type="match status" value="1"/>
</dbReference>
<dbReference type="GO" id="GO:0016020">
    <property type="term" value="C:membrane"/>
    <property type="evidence" value="ECO:0007669"/>
    <property type="project" value="UniProtKB-SubCell"/>
</dbReference>
<dbReference type="PANTHER" id="PTHR13693">
    <property type="entry name" value="CLASS II AMINOTRANSFERASE/8-AMINO-7-OXONONANOATE SYNTHASE"/>
    <property type="match status" value="1"/>
</dbReference>
<evidence type="ECO:0000313" key="21">
    <source>
        <dbReference type="EnsemblMetazoa" id="XP_030854251"/>
    </source>
</evidence>
<comment type="similarity">
    <text evidence="6 18">Belongs to the class-II pyridoxal-phosphate-dependent aminotransferase family.</text>
</comment>
<evidence type="ECO:0000256" key="2">
    <source>
        <dbReference type="ARBA" id="ARBA00004240"/>
    </source>
</evidence>
<keyword evidence="14" id="KW-0443">Lipid metabolism</keyword>
<evidence type="ECO:0000256" key="9">
    <source>
        <dbReference type="ARBA" id="ARBA00022692"/>
    </source>
</evidence>
<comment type="pathway">
    <text evidence="5">Sphingolipid metabolism.</text>
</comment>
<name>A0A7M7PMX3_STRPU</name>
<evidence type="ECO:0000256" key="19">
    <source>
        <dbReference type="SAM" id="MobiDB-lite"/>
    </source>
</evidence>
<dbReference type="EnsemblMetazoa" id="XM_030998391">
    <property type="protein sequence ID" value="XP_030854251"/>
    <property type="gene ID" value="LOC579033"/>
</dbReference>
<evidence type="ECO:0000259" key="20">
    <source>
        <dbReference type="Pfam" id="PF00155"/>
    </source>
</evidence>
<comment type="subcellular location">
    <subcellularLocation>
        <location evidence="2">Endoplasmic reticulum</location>
    </subcellularLocation>
    <subcellularLocation>
        <location evidence="3">Membrane</location>
    </subcellularLocation>
</comment>
<dbReference type="FunFam" id="3.40.640.10:FF:000047">
    <property type="entry name" value="serine palmitoyltransferase 2 isoform X1"/>
    <property type="match status" value="1"/>
</dbReference>
<evidence type="ECO:0000256" key="18">
    <source>
        <dbReference type="RuleBase" id="RU003693"/>
    </source>
</evidence>
<dbReference type="GO" id="GO:0030170">
    <property type="term" value="F:pyridoxal phosphate binding"/>
    <property type="evidence" value="ECO:0007669"/>
    <property type="project" value="InterPro"/>
</dbReference>
<feature type="region of interest" description="Disordered" evidence="19">
    <location>
        <begin position="1"/>
        <end position="45"/>
    </location>
</feature>
<organism evidence="21 22">
    <name type="scientific">Strongylocentrotus purpuratus</name>
    <name type="common">Purple sea urchin</name>
    <dbReference type="NCBI Taxonomy" id="7668"/>
    <lineage>
        <taxon>Eukaryota</taxon>
        <taxon>Metazoa</taxon>
        <taxon>Echinodermata</taxon>
        <taxon>Eleutherozoa</taxon>
        <taxon>Echinozoa</taxon>
        <taxon>Echinoidea</taxon>
        <taxon>Euechinoidea</taxon>
        <taxon>Echinacea</taxon>
        <taxon>Camarodonta</taxon>
        <taxon>Echinidea</taxon>
        <taxon>Strongylocentrotidae</taxon>
        <taxon>Strongylocentrotus</taxon>
    </lineage>
</organism>
<dbReference type="GO" id="GO:0046513">
    <property type="term" value="P:ceramide biosynthetic process"/>
    <property type="evidence" value="ECO:0000318"/>
    <property type="project" value="GO_Central"/>
</dbReference>
<evidence type="ECO:0000256" key="5">
    <source>
        <dbReference type="ARBA" id="ARBA00004991"/>
    </source>
</evidence>
<evidence type="ECO:0000256" key="17">
    <source>
        <dbReference type="ARBA" id="ARBA00048528"/>
    </source>
</evidence>
<evidence type="ECO:0000256" key="10">
    <source>
        <dbReference type="ARBA" id="ARBA00022824"/>
    </source>
</evidence>
<keyword evidence="13" id="KW-1133">Transmembrane helix</keyword>
<sequence>MALHRRNGTPFGKGNHDLRQNGSVAYTNGHHKSNGTVLTDETAHPKASKVGKKDFSESFEEVELLTALVTYMSYIILALVGYCRDILMRLGIDKDKAAQESPKLKAFTPLYQDFDSFFTRHMYRKVRDNWNVPIAGLPGAESDLLERYSDDNFWSFKLTGTTRKVINIGSYNYLGFAENHGPRSDAVVASTQYYGNGVCSSRQELGTLALTVELEKLVAEFLGQEDAITFGMGFATNSLNIPSIMGRGCLIVSDRLNHASLVLGVRLSGATVKVFEHNNMESLEKLLKMAIAEGQPRTHRPWKKILIIVEGIYSMEGSIVKLPEVIAIKKKYKCYLYLDEAHSIGALGPTGRGVVEYFGLDYRDVDVMMGTFTKSFGGSGGYIAGSKELVDYIRVNSHSATYASSTSAPVVEQVLSTLKTIMGRDGTTVGQDRVEALKRNTQYFRRRLREMGFVVYGNDDSPVVPVLMYLPAKMTCFARECRKRGLAVVIVGFPATPIIEGRARICLSAAHTRQMLDEALKIMDEVGEELGVKYSRHPLPPLTDKSKME</sequence>
<evidence type="ECO:0000313" key="22">
    <source>
        <dbReference type="Proteomes" id="UP000007110"/>
    </source>
</evidence>
<dbReference type="GeneID" id="579033"/>
<dbReference type="OrthoDB" id="65434at2759"/>
<keyword evidence="16" id="KW-0012">Acyltransferase</keyword>
<keyword evidence="11 18" id="KW-0663">Pyridoxal phosphate</keyword>
<dbReference type="RefSeq" id="XP_030854251.1">
    <property type="nucleotide sequence ID" value="XM_030998391.1"/>
</dbReference>
<keyword evidence="9" id="KW-0812">Transmembrane</keyword>
<dbReference type="InParanoid" id="A0A7M7PMX3"/>
<evidence type="ECO:0000256" key="1">
    <source>
        <dbReference type="ARBA" id="ARBA00001933"/>
    </source>
</evidence>
<comment type="cofactor">
    <cofactor evidence="1 18">
        <name>pyridoxal 5'-phosphate</name>
        <dbReference type="ChEBI" id="CHEBI:597326"/>
    </cofactor>
</comment>
<reference evidence="21" key="2">
    <citation type="submission" date="2021-01" db="UniProtKB">
        <authorList>
            <consortium name="EnsemblMetazoa"/>
        </authorList>
    </citation>
    <scope>IDENTIFICATION</scope>
</reference>
<keyword evidence="8" id="KW-0808">Transferase</keyword>
<evidence type="ECO:0000256" key="12">
    <source>
        <dbReference type="ARBA" id="ARBA00022919"/>
    </source>
</evidence>
<proteinExistence type="inferred from homology"/>
<dbReference type="GO" id="GO:0005783">
    <property type="term" value="C:endoplasmic reticulum"/>
    <property type="evidence" value="ECO:0007669"/>
    <property type="project" value="UniProtKB-SubCell"/>
</dbReference>
<dbReference type="InterPro" id="IPR015421">
    <property type="entry name" value="PyrdxlP-dep_Trfase_major"/>
</dbReference>
<reference evidence="22" key="1">
    <citation type="submission" date="2015-02" db="EMBL/GenBank/DDBJ databases">
        <title>Genome sequencing for Strongylocentrotus purpuratus.</title>
        <authorList>
            <person name="Murali S."/>
            <person name="Liu Y."/>
            <person name="Vee V."/>
            <person name="English A."/>
            <person name="Wang M."/>
            <person name="Skinner E."/>
            <person name="Han Y."/>
            <person name="Muzny D.M."/>
            <person name="Worley K.C."/>
            <person name="Gibbs R.A."/>
        </authorList>
    </citation>
    <scope>NUCLEOTIDE SEQUENCE</scope>
</reference>
<evidence type="ECO:0000256" key="16">
    <source>
        <dbReference type="ARBA" id="ARBA00023315"/>
    </source>
</evidence>
<evidence type="ECO:0000256" key="4">
    <source>
        <dbReference type="ARBA" id="ARBA00004760"/>
    </source>
</evidence>
<dbReference type="InterPro" id="IPR004839">
    <property type="entry name" value="Aminotransferase_I/II_large"/>
</dbReference>
<dbReference type="EC" id="2.3.1.50" evidence="7"/>
<dbReference type="GO" id="GO:0046512">
    <property type="term" value="P:sphingosine biosynthetic process"/>
    <property type="evidence" value="ECO:0000318"/>
    <property type="project" value="GO_Central"/>
</dbReference>
<comment type="pathway">
    <text evidence="4">Lipid metabolism; sphingolipid metabolism.</text>
</comment>
<protein>
    <recommendedName>
        <fullName evidence="7">serine C-palmitoyltransferase</fullName>
        <ecNumber evidence="7">2.3.1.50</ecNumber>
    </recommendedName>
</protein>
<dbReference type="GO" id="GO:0004758">
    <property type="term" value="F:serine C-palmitoyltransferase activity"/>
    <property type="evidence" value="ECO:0000318"/>
    <property type="project" value="GO_Central"/>
</dbReference>
<dbReference type="InterPro" id="IPR015422">
    <property type="entry name" value="PyrdxlP-dep_Trfase_small"/>
</dbReference>
<keyword evidence="10" id="KW-0256">Endoplasmic reticulum</keyword>
<dbReference type="KEGG" id="spu:579033"/>
<dbReference type="InterPro" id="IPR001917">
    <property type="entry name" value="Aminotrans_II_pyridoxalP_BS"/>
</dbReference>
<evidence type="ECO:0000256" key="15">
    <source>
        <dbReference type="ARBA" id="ARBA00023136"/>
    </source>
</evidence>
<evidence type="ECO:0000256" key="11">
    <source>
        <dbReference type="ARBA" id="ARBA00022898"/>
    </source>
</evidence>
<dbReference type="InterPro" id="IPR015424">
    <property type="entry name" value="PyrdxlP-dep_Trfase"/>
</dbReference>
<evidence type="ECO:0000256" key="14">
    <source>
        <dbReference type="ARBA" id="ARBA00023098"/>
    </source>
</evidence>
<evidence type="ECO:0000256" key="13">
    <source>
        <dbReference type="ARBA" id="ARBA00022989"/>
    </source>
</evidence>
<feature type="domain" description="Aminotransferase class I/classII large" evidence="20">
    <location>
        <begin position="164"/>
        <end position="521"/>
    </location>
</feature>
<keyword evidence="12" id="KW-0746">Sphingolipid metabolism</keyword>
<dbReference type="PROSITE" id="PS00599">
    <property type="entry name" value="AA_TRANSFER_CLASS_2"/>
    <property type="match status" value="1"/>
</dbReference>
<comment type="catalytic activity">
    <reaction evidence="17">
        <text>L-serine + hexadecanoyl-CoA + H(+) = 3-oxosphinganine + CO2 + CoA</text>
        <dbReference type="Rhea" id="RHEA:14761"/>
        <dbReference type="ChEBI" id="CHEBI:15378"/>
        <dbReference type="ChEBI" id="CHEBI:16526"/>
        <dbReference type="ChEBI" id="CHEBI:33384"/>
        <dbReference type="ChEBI" id="CHEBI:57287"/>
        <dbReference type="ChEBI" id="CHEBI:57379"/>
        <dbReference type="ChEBI" id="CHEBI:58299"/>
        <dbReference type="EC" id="2.3.1.50"/>
    </reaction>
</comment>
<evidence type="ECO:0000256" key="7">
    <source>
        <dbReference type="ARBA" id="ARBA00013220"/>
    </source>
</evidence>
<dbReference type="Pfam" id="PF00155">
    <property type="entry name" value="Aminotran_1_2"/>
    <property type="match status" value="1"/>
</dbReference>
<keyword evidence="15" id="KW-0472">Membrane</keyword>
<evidence type="ECO:0000256" key="8">
    <source>
        <dbReference type="ARBA" id="ARBA00022679"/>
    </source>
</evidence>
<keyword evidence="22" id="KW-1185">Reference proteome</keyword>
<dbReference type="InterPro" id="IPR050087">
    <property type="entry name" value="AON_synthase_class-II"/>
</dbReference>
<dbReference type="GO" id="GO:0017059">
    <property type="term" value="C:serine palmitoyltransferase complex"/>
    <property type="evidence" value="ECO:0000318"/>
    <property type="project" value="GO_Central"/>
</dbReference>
<evidence type="ECO:0000256" key="3">
    <source>
        <dbReference type="ARBA" id="ARBA00004370"/>
    </source>
</evidence>
<dbReference type="OMA" id="FFTRHMY"/>
<dbReference type="AlphaFoldDB" id="A0A7M7PMX3"/>
<dbReference type="Gene3D" id="3.90.1150.10">
    <property type="entry name" value="Aspartate Aminotransferase, domain 1"/>
    <property type="match status" value="1"/>
</dbReference>
<dbReference type="PANTHER" id="PTHR13693:SF3">
    <property type="entry name" value="LD36009P"/>
    <property type="match status" value="1"/>
</dbReference>
<evidence type="ECO:0000256" key="6">
    <source>
        <dbReference type="ARBA" id="ARBA00008392"/>
    </source>
</evidence>
<dbReference type="SUPFAM" id="SSF53383">
    <property type="entry name" value="PLP-dependent transferases"/>
    <property type="match status" value="1"/>
</dbReference>